<dbReference type="GO" id="GO:0071555">
    <property type="term" value="P:cell wall organization"/>
    <property type="evidence" value="ECO:0007669"/>
    <property type="project" value="UniProtKB-UniRule"/>
</dbReference>
<feature type="active site" description="Nucleophile" evidence="9">
    <location>
        <position position="239"/>
    </location>
</feature>
<evidence type="ECO:0000256" key="8">
    <source>
        <dbReference type="ARBA" id="ARBA00023316"/>
    </source>
</evidence>
<keyword evidence="7 9" id="KW-0573">Peptidoglycan synthesis</keyword>
<gene>
    <name evidence="13" type="ORF">EV666_11653</name>
</gene>
<dbReference type="PANTHER" id="PTHR30582">
    <property type="entry name" value="L,D-TRANSPEPTIDASE"/>
    <property type="match status" value="1"/>
</dbReference>
<dbReference type="GO" id="GO:0018104">
    <property type="term" value="P:peptidoglycan-protein cross-linking"/>
    <property type="evidence" value="ECO:0007669"/>
    <property type="project" value="TreeGrafter"/>
</dbReference>
<dbReference type="RefSeq" id="WP_165910039.1">
    <property type="nucleotide sequence ID" value="NZ_JBHUNN010000002.1"/>
</dbReference>
<dbReference type="GO" id="GO:0008360">
    <property type="term" value="P:regulation of cell shape"/>
    <property type="evidence" value="ECO:0007669"/>
    <property type="project" value="UniProtKB-UniRule"/>
</dbReference>
<dbReference type="GO" id="GO:0071972">
    <property type="term" value="F:peptidoglycan L,D-transpeptidase activity"/>
    <property type="evidence" value="ECO:0007669"/>
    <property type="project" value="TreeGrafter"/>
</dbReference>
<keyword evidence="6 9" id="KW-0133">Cell shape</keyword>
<dbReference type="AlphaFoldDB" id="A0A4R2GLT7"/>
<accession>A0A4R2GLT7</accession>
<comment type="pathway">
    <text evidence="1 9">Cell wall biogenesis; peptidoglycan biosynthesis.</text>
</comment>
<evidence type="ECO:0000256" key="2">
    <source>
        <dbReference type="ARBA" id="ARBA00005992"/>
    </source>
</evidence>
<feature type="signal peptide" evidence="11">
    <location>
        <begin position="1"/>
        <end position="43"/>
    </location>
</feature>
<evidence type="ECO:0000256" key="5">
    <source>
        <dbReference type="ARBA" id="ARBA00022801"/>
    </source>
</evidence>
<reference evidence="13 14" key="1">
    <citation type="submission" date="2019-03" db="EMBL/GenBank/DDBJ databases">
        <title>Genomic Encyclopedia of Type Strains, Phase IV (KMG-IV): sequencing the most valuable type-strain genomes for metagenomic binning, comparative biology and taxonomic classification.</title>
        <authorList>
            <person name="Goeker M."/>
        </authorList>
    </citation>
    <scope>NUCLEOTIDE SEQUENCE [LARGE SCALE GENOMIC DNA]</scope>
    <source>
        <strain evidence="13 14">DSM 22958</strain>
    </source>
</reference>
<feature type="region of interest" description="Disordered" evidence="10">
    <location>
        <begin position="72"/>
        <end position="95"/>
    </location>
</feature>
<evidence type="ECO:0000256" key="11">
    <source>
        <dbReference type="SAM" id="SignalP"/>
    </source>
</evidence>
<dbReference type="UniPathway" id="UPA00219"/>
<proteinExistence type="inferred from homology"/>
<dbReference type="CDD" id="cd16913">
    <property type="entry name" value="YkuD_like"/>
    <property type="match status" value="1"/>
</dbReference>
<dbReference type="GO" id="GO:0016757">
    <property type="term" value="F:glycosyltransferase activity"/>
    <property type="evidence" value="ECO:0007669"/>
    <property type="project" value="UniProtKB-KW"/>
</dbReference>
<dbReference type="InterPro" id="IPR005490">
    <property type="entry name" value="LD_TPept_cat_dom"/>
</dbReference>
<feature type="chain" id="PRO_5020858683" evidence="11">
    <location>
        <begin position="44"/>
        <end position="276"/>
    </location>
</feature>
<evidence type="ECO:0000256" key="4">
    <source>
        <dbReference type="ARBA" id="ARBA00022679"/>
    </source>
</evidence>
<protein>
    <submittedName>
        <fullName evidence="13">L,D-transpeptidase-like protein</fullName>
    </submittedName>
</protein>
<dbReference type="FunFam" id="2.40.440.10:FF:000002">
    <property type="entry name" value="L,D-transpeptidase ErfK/SrfK"/>
    <property type="match status" value="1"/>
</dbReference>
<name>A0A4R2GLT7_9HYPH</name>
<evidence type="ECO:0000256" key="3">
    <source>
        <dbReference type="ARBA" id="ARBA00022676"/>
    </source>
</evidence>
<dbReference type="InterPro" id="IPR038063">
    <property type="entry name" value="Transpep_catalytic_dom"/>
</dbReference>
<dbReference type="EMBL" id="SLWL01000016">
    <property type="protein sequence ID" value="TCO10019.1"/>
    <property type="molecule type" value="Genomic_DNA"/>
</dbReference>
<evidence type="ECO:0000256" key="7">
    <source>
        <dbReference type="ARBA" id="ARBA00022984"/>
    </source>
</evidence>
<evidence type="ECO:0000259" key="12">
    <source>
        <dbReference type="PROSITE" id="PS52029"/>
    </source>
</evidence>
<keyword evidence="11" id="KW-0732">Signal</keyword>
<dbReference type="Gene3D" id="2.40.440.10">
    <property type="entry name" value="L,D-transpeptidase catalytic domain-like"/>
    <property type="match status" value="1"/>
</dbReference>
<comment type="similarity">
    <text evidence="2">Belongs to the YkuD family.</text>
</comment>
<organism evidence="13 14">
    <name type="scientific">Camelimonas lactis</name>
    <dbReference type="NCBI Taxonomy" id="659006"/>
    <lineage>
        <taxon>Bacteria</taxon>
        <taxon>Pseudomonadati</taxon>
        <taxon>Pseudomonadota</taxon>
        <taxon>Alphaproteobacteria</taxon>
        <taxon>Hyphomicrobiales</taxon>
        <taxon>Chelatococcaceae</taxon>
        <taxon>Camelimonas</taxon>
    </lineage>
</organism>
<dbReference type="GO" id="GO:0005576">
    <property type="term" value="C:extracellular region"/>
    <property type="evidence" value="ECO:0007669"/>
    <property type="project" value="TreeGrafter"/>
</dbReference>
<keyword evidence="5" id="KW-0378">Hydrolase</keyword>
<dbReference type="PROSITE" id="PS52029">
    <property type="entry name" value="LD_TPASE"/>
    <property type="match status" value="1"/>
</dbReference>
<dbReference type="SUPFAM" id="SSF141523">
    <property type="entry name" value="L,D-transpeptidase catalytic domain-like"/>
    <property type="match status" value="1"/>
</dbReference>
<evidence type="ECO:0000313" key="14">
    <source>
        <dbReference type="Proteomes" id="UP000294881"/>
    </source>
</evidence>
<sequence>MPMPVIMDTGPAPVAISRRRRALPSACVLAAIALLATPLTAVAQDYGPGGRAPPGYWRGGAPALDGQQYGYWVDDSDARPRSQRRGRSAARAPQQLDDQGYWDGDVYGGEAMQQEVAPRFRRQTTSYSGGQPVGTIIIDTRNKYLYLVQDGGTAIRYGIGVGRAGFQWRGSQRISMKREWPDWRPPADMRRRRPDLPRFMAGGPDNPLGARALYLGSTLYRIHGTNEPNTIGHNVSSGCIRLTNDDVIDLYSRVSVGAKVVVMSRRRQPGFRVARP</sequence>
<dbReference type="PANTHER" id="PTHR30582:SF24">
    <property type="entry name" value="L,D-TRANSPEPTIDASE ERFK_SRFK-RELATED"/>
    <property type="match status" value="1"/>
</dbReference>
<feature type="domain" description="L,D-TPase catalytic" evidence="12">
    <location>
        <begin position="134"/>
        <end position="263"/>
    </location>
</feature>
<dbReference type="Pfam" id="PF03734">
    <property type="entry name" value="YkuD"/>
    <property type="match status" value="1"/>
</dbReference>
<evidence type="ECO:0000313" key="13">
    <source>
        <dbReference type="EMBL" id="TCO10019.1"/>
    </source>
</evidence>
<evidence type="ECO:0000256" key="6">
    <source>
        <dbReference type="ARBA" id="ARBA00022960"/>
    </source>
</evidence>
<evidence type="ECO:0000256" key="10">
    <source>
        <dbReference type="SAM" id="MobiDB-lite"/>
    </source>
</evidence>
<keyword evidence="8 9" id="KW-0961">Cell wall biogenesis/degradation</keyword>
<comment type="caution">
    <text evidence="13">The sequence shown here is derived from an EMBL/GenBank/DDBJ whole genome shotgun (WGS) entry which is preliminary data.</text>
</comment>
<keyword evidence="3" id="KW-0328">Glycosyltransferase</keyword>
<evidence type="ECO:0000256" key="9">
    <source>
        <dbReference type="PROSITE-ProRule" id="PRU01373"/>
    </source>
</evidence>
<feature type="active site" description="Proton donor/acceptor" evidence="9">
    <location>
        <position position="223"/>
    </location>
</feature>
<dbReference type="InterPro" id="IPR050979">
    <property type="entry name" value="LD-transpeptidase"/>
</dbReference>
<dbReference type="Proteomes" id="UP000294881">
    <property type="component" value="Unassembled WGS sequence"/>
</dbReference>
<evidence type="ECO:0000256" key="1">
    <source>
        <dbReference type="ARBA" id="ARBA00004752"/>
    </source>
</evidence>
<keyword evidence="14" id="KW-1185">Reference proteome</keyword>
<keyword evidence="4" id="KW-0808">Transferase</keyword>